<proteinExistence type="predicted"/>
<keyword evidence="2" id="KW-1185">Reference proteome</keyword>
<dbReference type="EMBL" id="CP066744">
    <property type="protein sequence ID" value="QQK08610.1"/>
    <property type="molecule type" value="Genomic_DNA"/>
</dbReference>
<name>A0AC61MXH3_9FIRM</name>
<evidence type="ECO:0000313" key="1">
    <source>
        <dbReference type="EMBL" id="QQK08610.1"/>
    </source>
</evidence>
<accession>A0AC61MXH3</accession>
<dbReference type="Proteomes" id="UP000595814">
    <property type="component" value="Chromosome"/>
</dbReference>
<protein>
    <submittedName>
        <fullName evidence="1">D-2-hydroxyacid dehydrogenase</fullName>
    </submittedName>
</protein>
<gene>
    <name evidence="1" type="ORF">JFY71_03455</name>
</gene>
<sequence>MNIVILDGYLVNPGDLSWSNIEQLGNLTVYDRTPKELVSERIKDADIALINNTFVEKDSIKQAKNLKYISMLATGFDNVDTEECKKRGIEVSNIPSYGTETVAQFTFALLLELCNHVKIQSDSVLKGEWTNNDKYGYWLKEQYELHGKTMGIIGYGKIGRKVGEIAKAFGMKVLAYRGENKAKKYEEEVSLDYLLENSDIISLHSNLNEKNKGIINKNTIAKMKKGVKIINVARGGLIVEEDLKEALNSGYISGAGVDVVSEEPIRENNPLLKAKNIIITSHIAWTTKEARQRIIDMATENIKSFLNGNTINVVNK</sequence>
<organism evidence="1 2">
    <name type="scientific">Miniphocaeibacter halophilus</name>
    <dbReference type="NCBI Taxonomy" id="2931922"/>
    <lineage>
        <taxon>Bacteria</taxon>
        <taxon>Bacillati</taxon>
        <taxon>Bacillota</taxon>
        <taxon>Tissierellia</taxon>
        <taxon>Tissierellales</taxon>
        <taxon>Peptoniphilaceae</taxon>
        <taxon>Miniphocaeibacter</taxon>
    </lineage>
</organism>
<reference evidence="1 2" key="1">
    <citation type="journal article" date="2022" name="Int. J. Syst. Evol. Microbiol.">
        <title>Miniphocaeibacter halophilus sp. nov., an ammonium-tolerant acetate-producing bacterium isolated from a biogas system.</title>
        <authorList>
            <person name="Schnurer A."/>
            <person name="Singh A."/>
            <person name="Bi S."/>
            <person name="Qiao W."/>
            <person name="Westerholm M."/>
        </authorList>
    </citation>
    <scope>NUCLEOTIDE SEQUENCE [LARGE SCALE GENOMIC DNA]</scope>
    <source>
        <strain evidence="1 2">AMB_01</strain>
    </source>
</reference>
<evidence type="ECO:0000313" key="2">
    <source>
        <dbReference type="Proteomes" id="UP000595814"/>
    </source>
</evidence>